<organism evidence="1 2">
    <name type="scientific">Schinkia azotoformans MEV2011</name>
    <dbReference type="NCBI Taxonomy" id="1348973"/>
    <lineage>
        <taxon>Bacteria</taxon>
        <taxon>Bacillati</taxon>
        <taxon>Bacillota</taxon>
        <taxon>Bacilli</taxon>
        <taxon>Bacillales</taxon>
        <taxon>Bacillaceae</taxon>
        <taxon>Calidifontibacillus/Schinkia group</taxon>
        <taxon>Schinkia</taxon>
    </lineage>
</organism>
<dbReference type="RefSeq" id="WP_051678139.1">
    <property type="nucleotide sequence ID" value="NZ_JJRY01000006.1"/>
</dbReference>
<dbReference type="Gene3D" id="2.170.120.40">
    <property type="entry name" value="YbbR-like domain"/>
    <property type="match status" value="2"/>
</dbReference>
<dbReference type="OrthoDB" id="2960905at2"/>
<dbReference type="AlphaFoldDB" id="A0A072NN37"/>
<accession>A0A072NN37</accession>
<dbReference type="PANTHER" id="PTHR37804:SF1">
    <property type="entry name" value="CDAA REGULATORY PROTEIN CDAR"/>
    <property type="match status" value="1"/>
</dbReference>
<dbReference type="Proteomes" id="UP000027936">
    <property type="component" value="Unassembled WGS sequence"/>
</dbReference>
<reference evidence="1 2" key="1">
    <citation type="submission" date="2014-04" db="EMBL/GenBank/DDBJ databases">
        <title>Draft genome sequence of Bacillus azotoformans MEV2011, a (co-) denitrifying strain unable to grow in the presence of oxygen.</title>
        <authorList>
            <person name="Nielsen M."/>
            <person name="Schreiber L."/>
            <person name="Finster K."/>
            <person name="Schramm A."/>
        </authorList>
    </citation>
    <scope>NUCLEOTIDE SEQUENCE [LARGE SCALE GENOMIC DNA]</scope>
    <source>
        <strain evidence="1 2">MEV2011</strain>
    </source>
</reference>
<dbReference type="PATRIC" id="fig|1348973.3.peg.1799"/>
<evidence type="ECO:0000313" key="2">
    <source>
        <dbReference type="Proteomes" id="UP000027936"/>
    </source>
</evidence>
<dbReference type="GeneID" id="89467180"/>
<dbReference type="EMBL" id="JJRY01000006">
    <property type="protein sequence ID" value="KEF38642.1"/>
    <property type="molecule type" value="Genomic_DNA"/>
</dbReference>
<dbReference type="InterPro" id="IPR053154">
    <property type="entry name" value="c-di-AMP_regulator"/>
</dbReference>
<protein>
    <recommendedName>
        <fullName evidence="3">YbbR-like protein</fullName>
    </recommendedName>
</protein>
<evidence type="ECO:0008006" key="3">
    <source>
        <dbReference type="Google" id="ProtNLM"/>
    </source>
</evidence>
<proteinExistence type="predicted"/>
<dbReference type="Gene3D" id="2.170.120.30">
    <property type="match status" value="2"/>
</dbReference>
<comment type="caution">
    <text evidence="1">The sequence shown here is derived from an EMBL/GenBank/DDBJ whole genome shotgun (WGS) entry which is preliminary data.</text>
</comment>
<evidence type="ECO:0000313" key="1">
    <source>
        <dbReference type="EMBL" id="KEF38642.1"/>
    </source>
</evidence>
<name>A0A072NN37_SCHAZ</name>
<sequence>MKIDQWLNSPWFIRILALFLSLMLWANVNMESGNAPAPIGSLPQVSRSNEVLSNVPLKVYYNQEKYVVSGLPQTVNVQLEGSSSIVKTIEAQGEYEVYVDLQNLSAGPHKVRINHRGFSDNVTVKIEPSIVDVTIQEKVEQIMSVKVQIINEDKLPEGYTADQPISVPNSVAIRGSLEQVQKIGFVEGYVDVAGATDTVKMDVPLKVFDHNGEELKLEIVPAVVEVKVPISPPGKKVPFKINRKGNLPKGLSIQSFEVTPTEVTVYGKKENLDKIKMIENIEINLSDIENDQTLEVKVPVPEGAIKVSPEVLTIKIDVENEESKTLTNVPIKINGVPNTQGISFIAPEDGLVNLTVFGARKLLDSIGPEDFDVRLNAGGYSKGEYEIDIEVVSGPQDIRWELNPSKAVVNIVND</sequence>
<dbReference type="PANTHER" id="PTHR37804">
    <property type="entry name" value="CDAA REGULATORY PROTEIN CDAR"/>
    <property type="match status" value="1"/>
</dbReference>
<gene>
    <name evidence="1" type="ORF">M670_01852</name>
</gene>
<dbReference type="Pfam" id="PF07949">
    <property type="entry name" value="YbbR"/>
    <property type="match status" value="3"/>
</dbReference>
<dbReference type="InterPro" id="IPR012505">
    <property type="entry name" value="YbbR"/>
</dbReference>